<accession>A0A5C3N4H1</accession>
<proteinExistence type="predicted"/>
<keyword evidence="3" id="KW-1185">Reference proteome</keyword>
<evidence type="ECO:0000256" key="1">
    <source>
        <dbReference type="SAM" id="MobiDB-lite"/>
    </source>
</evidence>
<sequence length="175" mass="19431">MPKETRKGRTAKRVSNPYELIERIQGLMGRVEPGDRIENWRKQVMPEKFGDKAMSGQVERGRCADRRPVRGGGMVEAPSSPCARKMGGGVARKRTVRFAEEGGDKGGNGMDVKGPERRVRGHKKSSASLENPTITDLQAHNANKKSATAPQRDIAMVNLQYYLENLTMHDDPKES</sequence>
<feature type="region of interest" description="Disordered" evidence="1">
    <location>
        <begin position="48"/>
        <end position="152"/>
    </location>
</feature>
<reference evidence="2 3" key="1">
    <citation type="journal article" date="2019" name="Nat. Ecol. Evol.">
        <title>Megaphylogeny resolves global patterns of mushroom evolution.</title>
        <authorList>
            <person name="Varga T."/>
            <person name="Krizsan K."/>
            <person name="Foldi C."/>
            <person name="Dima B."/>
            <person name="Sanchez-Garcia M."/>
            <person name="Sanchez-Ramirez S."/>
            <person name="Szollosi G.J."/>
            <person name="Szarkandi J.G."/>
            <person name="Papp V."/>
            <person name="Albert L."/>
            <person name="Andreopoulos W."/>
            <person name="Angelini C."/>
            <person name="Antonin V."/>
            <person name="Barry K.W."/>
            <person name="Bougher N.L."/>
            <person name="Buchanan P."/>
            <person name="Buyck B."/>
            <person name="Bense V."/>
            <person name="Catcheside P."/>
            <person name="Chovatia M."/>
            <person name="Cooper J."/>
            <person name="Damon W."/>
            <person name="Desjardin D."/>
            <person name="Finy P."/>
            <person name="Geml J."/>
            <person name="Haridas S."/>
            <person name="Hughes K."/>
            <person name="Justo A."/>
            <person name="Karasinski D."/>
            <person name="Kautmanova I."/>
            <person name="Kiss B."/>
            <person name="Kocsube S."/>
            <person name="Kotiranta H."/>
            <person name="LaButti K.M."/>
            <person name="Lechner B.E."/>
            <person name="Liimatainen K."/>
            <person name="Lipzen A."/>
            <person name="Lukacs Z."/>
            <person name="Mihaltcheva S."/>
            <person name="Morgado L.N."/>
            <person name="Niskanen T."/>
            <person name="Noordeloos M.E."/>
            <person name="Ohm R.A."/>
            <person name="Ortiz-Santana B."/>
            <person name="Ovrebo C."/>
            <person name="Racz N."/>
            <person name="Riley R."/>
            <person name="Savchenko A."/>
            <person name="Shiryaev A."/>
            <person name="Soop K."/>
            <person name="Spirin V."/>
            <person name="Szebenyi C."/>
            <person name="Tomsovsky M."/>
            <person name="Tulloss R.E."/>
            <person name="Uehling J."/>
            <person name="Grigoriev I.V."/>
            <person name="Vagvolgyi C."/>
            <person name="Papp T."/>
            <person name="Martin F.M."/>
            <person name="Miettinen O."/>
            <person name="Hibbett D.S."/>
            <person name="Nagy L.G."/>
        </authorList>
    </citation>
    <scope>NUCLEOTIDE SEQUENCE [LARGE SCALE GENOMIC DNA]</scope>
    <source>
        <strain evidence="2 3">OMC1185</strain>
    </source>
</reference>
<dbReference type="AlphaFoldDB" id="A0A5C3N4H1"/>
<protein>
    <submittedName>
        <fullName evidence="2">Uncharacterized protein</fullName>
    </submittedName>
</protein>
<organism evidence="2 3">
    <name type="scientific">Heliocybe sulcata</name>
    <dbReference type="NCBI Taxonomy" id="5364"/>
    <lineage>
        <taxon>Eukaryota</taxon>
        <taxon>Fungi</taxon>
        <taxon>Dikarya</taxon>
        <taxon>Basidiomycota</taxon>
        <taxon>Agaricomycotina</taxon>
        <taxon>Agaricomycetes</taxon>
        <taxon>Gloeophyllales</taxon>
        <taxon>Gloeophyllaceae</taxon>
        <taxon>Heliocybe</taxon>
    </lineage>
</organism>
<dbReference type="EMBL" id="ML213512">
    <property type="protein sequence ID" value="TFK51038.1"/>
    <property type="molecule type" value="Genomic_DNA"/>
</dbReference>
<feature type="compositionally biased region" description="Polar residues" evidence="1">
    <location>
        <begin position="126"/>
        <end position="149"/>
    </location>
</feature>
<gene>
    <name evidence="2" type="ORF">OE88DRAFT_206578</name>
</gene>
<evidence type="ECO:0000313" key="2">
    <source>
        <dbReference type="EMBL" id="TFK51038.1"/>
    </source>
</evidence>
<feature type="compositionally biased region" description="Basic and acidic residues" evidence="1">
    <location>
        <begin position="59"/>
        <end position="68"/>
    </location>
</feature>
<dbReference type="Proteomes" id="UP000305948">
    <property type="component" value="Unassembled WGS sequence"/>
</dbReference>
<name>A0A5C3N4H1_9AGAM</name>
<evidence type="ECO:0000313" key="3">
    <source>
        <dbReference type="Proteomes" id="UP000305948"/>
    </source>
</evidence>